<dbReference type="InterPro" id="IPR012951">
    <property type="entry name" value="BBE"/>
</dbReference>
<dbReference type="InterPro" id="IPR016167">
    <property type="entry name" value="FAD-bd_PCMH_sub1"/>
</dbReference>
<keyword evidence="2" id="KW-0285">Flavoprotein</keyword>
<dbReference type="Gene3D" id="3.30.43.10">
    <property type="entry name" value="Uridine Diphospho-n-acetylenolpyruvylglucosamine Reductase, domain 2"/>
    <property type="match status" value="1"/>
</dbReference>
<dbReference type="Proteomes" id="UP000078544">
    <property type="component" value="Unassembled WGS sequence"/>
</dbReference>
<dbReference type="PANTHER" id="PTHR42973:SF54">
    <property type="entry name" value="FAD-BINDING PCMH-TYPE DOMAIN-CONTAINING PROTEIN"/>
    <property type="match status" value="1"/>
</dbReference>
<dbReference type="PANTHER" id="PTHR42973">
    <property type="entry name" value="BINDING OXIDOREDUCTASE, PUTATIVE (AFU_ORTHOLOGUE AFUA_1G17690)-RELATED"/>
    <property type="match status" value="1"/>
</dbReference>
<comment type="similarity">
    <text evidence="1">Belongs to the oxygen-dependent FAD-linked oxidoreductase family.</text>
</comment>
<keyword evidence="8" id="KW-1185">Reference proteome</keyword>
<reference evidence="7 8" key="1">
    <citation type="journal article" date="2016" name="Genome Biol. Evol.">
        <title>Divergent and convergent evolution of fungal pathogenicity.</title>
        <authorList>
            <person name="Shang Y."/>
            <person name="Xiao G."/>
            <person name="Zheng P."/>
            <person name="Cen K."/>
            <person name="Zhan S."/>
            <person name="Wang C."/>
        </authorList>
    </citation>
    <scope>NUCLEOTIDE SEQUENCE [LARGE SCALE GENOMIC DNA]</scope>
    <source>
        <strain evidence="7 8">RCEF 2490</strain>
    </source>
</reference>
<dbReference type="EMBL" id="AZGY01000009">
    <property type="protein sequence ID" value="KZZ95342.1"/>
    <property type="molecule type" value="Genomic_DNA"/>
</dbReference>
<dbReference type="GO" id="GO:0071949">
    <property type="term" value="F:FAD binding"/>
    <property type="evidence" value="ECO:0007669"/>
    <property type="project" value="InterPro"/>
</dbReference>
<dbReference type="InterPro" id="IPR006094">
    <property type="entry name" value="Oxid_FAD_bind_N"/>
</dbReference>
<feature type="domain" description="FAD-binding PCMH-type" evidence="6">
    <location>
        <begin position="65"/>
        <end position="255"/>
    </location>
</feature>
<dbReference type="InterPro" id="IPR036318">
    <property type="entry name" value="FAD-bd_PCMH-like_sf"/>
</dbReference>
<evidence type="ECO:0000313" key="7">
    <source>
        <dbReference type="EMBL" id="KZZ95342.1"/>
    </source>
</evidence>
<sequence>MHLTTLSLLGIATVGRGGPVIEGDCVSTDDGLEWLSGVLSSGSAISCLGHPLQQSNSRRYWGTQFGKNASVVVYPSTTQDVSLAVRAARRSPLGQDFAVVSGGHSQLNASSAYGFVLDLSWLNRSRVVYDFKLDDGTGGSSSSSSSSIVTAIEYQGGATWGQIQTTTNGTGYTAIGARIANVGAGGFSLGGGIGFLAGAYGFASDRLVQVEVVLPSGEVVLATRHNAHADLLWALGGGSGQFGVVTRFWQHAVAEPKKCSLGLYYIRDSDVPRLRDQTAAFFNTNTDPFSVVYYSFGYLPADMSVDPPPAPETYAKRTLLITVHLQDGSDPNPTEYVDAFRDLLSGLDTSKSALIQTPWYSDLVFVGEAAYPYGFRRGFYGAQTSHVDAAYLARLTARFDSYLTEQIRQGGDMPYSASLVVQYMFPRLNGHAPPTNNASAWPHATVGHQTLFTPAYRDARNDHLALAALRDFNQITYDQQQAASSSSSSSSAAGDLIWNYPNYASPGDDGTRVWGANVERLIELKEKYDPACLLRRGLVFKSPGCERGNWGTVGI</sequence>
<proteinExistence type="inferred from homology"/>
<evidence type="ECO:0000259" key="6">
    <source>
        <dbReference type="PROSITE" id="PS51387"/>
    </source>
</evidence>
<accession>A0A162IK46</accession>
<evidence type="ECO:0000256" key="2">
    <source>
        <dbReference type="ARBA" id="ARBA00022630"/>
    </source>
</evidence>
<dbReference type="GO" id="GO:0016491">
    <property type="term" value="F:oxidoreductase activity"/>
    <property type="evidence" value="ECO:0007669"/>
    <property type="project" value="UniProtKB-KW"/>
</dbReference>
<evidence type="ECO:0000256" key="1">
    <source>
        <dbReference type="ARBA" id="ARBA00005466"/>
    </source>
</evidence>
<feature type="chain" id="PRO_5007835468" evidence="5">
    <location>
        <begin position="18"/>
        <end position="555"/>
    </location>
</feature>
<dbReference type="InterPro" id="IPR016169">
    <property type="entry name" value="FAD-bd_PCMH_sub2"/>
</dbReference>
<keyword evidence="3" id="KW-0274">FAD</keyword>
<dbReference type="OrthoDB" id="5126127at2759"/>
<dbReference type="Pfam" id="PF08031">
    <property type="entry name" value="BBE"/>
    <property type="match status" value="1"/>
</dbReference>
<keyword evidence="5" id="KW-0732">Signal</keyword>
<protein>
    <submittedName>
        <fullName evidence="7">FAD binding domain protein</fullName>
    </submittedName>
</protein>
<gene>
    <name evidence="7" type="ORF">AAL_04573</name>
</gene>
<feature type="signal peptide" evidence="5">
    <location>
        <begin position="1"/>
        <end position="17"/>
    </location>
</feature>
<evidence type="ECO:0000313" key="8">
    <source>
        <dbReference type="Proteomes" id="UP000078544"/>
    </source>
</evidence>
<name>A0A162IK46_9HYPO</name>
<dbReference type="Gene3D" id="3.30.465.10">
    <property type="match status" value="1"/>
</dbReference>
<evidence type="ECO:0000256" key="3">
    <source>
        <dbReference type="ARBA" id="ARBA00022827"/>
    </source>
</evidence>
<dbReference type="Pfam" id="PF01565">
    <property type="entry name" value="FAD_binding_4"/>
    <property type="match status" value="1"/>
</dbReference>
<dbReference type="SUPFAM" id="SSF56176">
    <property type="entry name" value="FAD-binding/transporter-associated domain-like"/>
    <property type="match status" value="1"/>
</dbReference>
<evidence type="ECO:0000256" key="5">
    <source>
        <dbReference type="SAM" id="SignalP"/>
    </source>
</evidence>
<dbReference type="AlphaFoldDB" id="A0A162IK46"/>
<comment type="caution">
    <text evidence="7">The sequence shown here is derived from an EMBL/GenBank/DDBJ whole genome shotgun (WGS) entry which is preliminary data.</text>
</comment>
<organism evidence="7 8">
    <name type="scientific">Moelleriella libera RCEF 2490</name>
    <dbReference type="NCBI Taxonomy" id="1081109"/>
    <lineage>
        <taxon>Eukaryota</taxon>
        <taxon>Fungi</taxon>
        <taxon>Dikarya</taxon>
        <taxon>Ascomycota</taxon>
        <taxon>Pezizomycotina</taxon>
        <taxon>Sordariomycetes</taxon>
        <taxon>Hypocreomycetidae</taxon>
        <taxon>Hypocreales</taxon>
        <taxon>Clavicipitaceae</taxon>
        <taxon>Moelleriella</taxon>
    </lineage>
</organism>
<evidence type="ECO:0000256" key="4">
    <source>
        <dbReference type="ARBA" id="ARBA00023002"/>
    </source>
</evidence>
<dbReference type="InterPro" id="IPR016166">
    <property type="entry name" value="FAD-bd_PCMH"/>
</dbReference>
<dbReference type="PROSITE" id="PS51387">
    <property type="entry name" value="FAD_PCMH"/>
    <property type="match status" value="1"/>
</dbReference>
<dbReference type="Gene3D" id="3.40.462.20">
    <property type="match status" value="1"/>
</dbReference>
<dbReference type="InterPro" id="IPR050416">
    <property type="entry name" value="FAD-linked_Oxidoreductase"/>
</dbReference>
<keyword evidence="4" id="KW-0560">Oxidoreductase</keyword>